<feature type="signal peptide" evidence="7">
    <location>
        <begin position="1"/>
        <end position="35"/>
    </location>
</feature>
<evidence type="ECO:0000256" key="1">
    <source>
        <dbReference type="ARBA" id="ARBA00007277"/>
    </source>
</evidence>
<evidence type="ECO:0000256" key="5">
    <source>
        <dbReference type="ARBA" id="ARBA00022801"/>
    </source>
</evidence>
<dbReference type="Pfam" id="PF03009">
    <property type="entry name" value="GDPD"/>
    <property type="match status" value="1"/>
</dbReference>
<proteinExistence type="inferred from homology"/>
<evidence type="ECO:0000256" key="7">
    <source>
        <dbReference type="SAM" id="SignalP"/>
    </source>
</evidence>
<keyword evidence="3 7" id="KW-0732">Signal</keyword>
<evidence type="ECO:0000256" key="3">
    <source>
        <dbReference type="ARBA" id="ARBA00022729"/>
    </source>
</evidence>
<evidence type="ECO:0000256" key="2">
    <source>
        <dbReference type="ARBA" id="ARBA00012247"/>
    </source>
</evidence>
<evidence type="ECO:0000256" key="4">
    <source>
        <dbReference type="ARBA" id="ARBA00022798"/>
    </source>
</evidence>
<accession>A0ABP1A726</accession>
<dbReference type="EMBL" id="OZ023702">
    <property type="protein sequence ID" value="CAK9858305.1"/>
    <property type="molecule type" value="Genomic_DNA"/>
</dbReference>
<feature type="domain" description="GP-PDE" evidence="8">
    <location>
        <begin position="52"/>
        <end position="359"/>
    </location>
</feature>
<dbReference type="Gene3D" id="3.20.20.190">
    <property type="entry name" value="Phosphatidylinositol (PI) phosphodiesterase"/>
    <property type="match status" value="2"/>
</dbReference>
<evidence type="ECO:0000313" key="10">
    <source>
        <dbReference type="Proteomes" id="UP001497522"/>
    </source>
</evidence>
<sequence>MNNDCTKTLSLLLISVLLSSSLLLLLLLSTQEAQGLDFNITAGRKTLSGATPLIIANGGTSGLYPDQTLPAYTDAINTSSLPLSLLCDLQLTKDNLGICRTGLNLTHSTVSPYFNVTNTYVVDGVPIFGYFSVDYTLAELLSPNTTAVQSNFARSPLFDQVYELFTPETLGSVQQGSPVTFWLNVEHASFYQQHPGKNSLASYLTNLVASPHISPAYLSATEVGILKLIGPTAKKSGTTLILKILQPTDVEQSTNTTYGTLLQNLTDIRTYASGILVPKTLIWPIDNTTLYLQAHTSLVQDAHKAQLSVYAYDFANDQYPNSYNYSFDPIAEYLAYVGQPDFSVDGVLTDFPSTASEAIMLWNHGSTAGPEPTQSSSKLVISHNGDSGDFPGCTMLAYTGAINGGADYIDCPVQITSDGVPICRESADLLQSTNVATNHALFQNFLSSYPGFDNGTQGVFTFDIPWADLSTLRATIHSPLAQISRNKGNDNAEAILTLAEFLQFAKNNSGVGIYIDVQNAVYLRTFHSLDIVDAVINALKTANLTSETDKVLIASEDSSALVAFQQAMPYHQRVYRVPYLDPNAVTVTAPEIKNYASFVAIPKQLVDPLDDFSSTAPTFFLAAATQVVKQAHALNLTVLYYWQENEFQTFAFDYRSDPILQINSLVSFHNVDGIITDFPATVYDFLHKNQCYKPTLSMMPANYTMLTVMPGSFIVPVAEAPAPALQVVEPPISFEVPVPASSPAPSPTVVKPSAASKLSLTFTSTLTFASLLLCILL</sequence>
<dbReference type="EC" id="3.1.4.46" evidence="2"/>
<dbReference type="SUPFAM" id="SSF51695">
    <property type="entry name" value="PLC-like phosphodiesterases"/>
    <property type="match status" value="2"/>
</dbReference>
<comment type="catalytic activity">
    <reaction evidence="6">
        <text>a sn-glycero-3-phosphodiester + H2O = an alcohol + sn-glycerol 3-phosphate + H(+)</text>
        <dbReference type="Rhea" id="RHEA:12969"/>
        <dbReference type="ChEBI" id="CHEBI:15377"/>
        <dbReference type="ChEBI" id="CHEBI:15378"/>
        <dbReference type="ChEBI" id="CHEBI:30879"/>
        <dbReference type="ChEBI" id="CHEBI:57597"/>
        <dbReference type="ChEBI" id="CHEBI:83408"/>
        <dbReference type="EC" id="3.1.4.46"/>
    </reaction>
</comment>
<organism evidence="9 10">
    <name type="scientific">Sphagnum jensenii</name>
    <dbReference type="NCBI Taxonomy" id="128206"/>
    <lineage>
        <taxon>Eukaryota</taxon>
        <taxon>Viridiplantae</taxon>
        <taxon>Streptophyta</taxon>
        <taxon>Embryophyta</taxon>
        <taxon>Bryophyta</taxon>
        <taxon>Sphagnophytina</taxon>
        <taxon>Sphagnopsida</taxon>
        <taxon>Sphagnales</taxon>
        <taxon>Sphagnaceae</taxon>
        <taxon>Sphagnum</taxon>
    </lineage>
</organism>
<dbReference type="PANTHER" id="PTHR43620:SF7">
    <property type="entry name" value="GLYCEROPHOSPHODIESTER PHOSPHODIESTERASE GDPD5-RELATED"/>
    <property type="match status" value="1"/>
</dbReference>
<comment type="similarity">
    <text evidence="1">Belongs to the glycerophosphoryl diester phosphodiesterase family.</text>
</comment>
<feature type="chain" id="PRO_5046890712" description="glycerophosphodiester phosphodiesterase" evidence="7">
    <location>
        <begin position="36"/>
        <end position="777"/>
    </location>
</feature>
<name>A0ABP1A726_9BRYO</name>
<keyword evidence="10" id="KW-1185">Reference proteome</keyword>
<evidence type="ECO:0000256" key="6">
    <source>
        <dbReference type="ARBA" id="ARBA00047512"/>
    </source>
</evidence>
<evidence type="ECO:0000259" key="8">
    <source>
        <dbReference type="PROSITE" id="PS51704"/>
    </source>
</evidence>
<keyword evidence="5" id="KW-0378">Hydrolase</keyword>
<keyword evidence="4" id="KW-0319">Glycerol metabolism</keyword>
<gene>
    <name evidence="9" type="ORF">CSSPJE1EN2_LOCUS1300</name>
</gene>
<dbReference type="Proteomes" id="UP001497522">
    <property type="component" value="Chromosome 1"/>
</dbReference>
<dbReference type="InterPro" id="IPR017946">
    <property type="entry name" value="PLC-like_Pdiesterase_TIM-brl"/>
</dbReference>
<protein>
    <recommendedName>
        <fullName evidence="2">glycerophosphodiester phosphodiesterase</fullName>
        <ecNumber evidence="2">3.1.4.46</ecNumber>
    </recommendedName>
</protein>
<dbReference type="PROSITE" id="PS51704">
    <property type="entry name" value="GP_PDE"/>
    <property type="match status" value="2"/>
</dbReference>
<dbReference type="PANTHER" id="PTHR43620">
    <property type="entry name" value="GLYCEROPHOSPHORYL DIESTER PHOSPHODIESTERASE"/>
    <property type="match status" value="1"/>
</dbReference>
<reference evidence="9 10" key="1">
    <citation type="submission" date="2024-03" db="EMBL/GenBank/DDBJ databases">
        <authorList>
            <consortium name="ELIXIR-Norway"/>
            <consortium name="Elixir Norway"/>
        </authorList>
    </citation>
    <scope>NUCLEOTIDE SEQUENCE [LARGE SCALE GENOMIC DNA]</scope>
</reference>
<dbReference type="InterPro" id="IPR030395">
    <property type="entry name" value="GP_PDE_dom"/>
</dbReference>
<feature type="domain" description="GP-PDE" evidence="8">
    <location>
        <begin position="378"/>
        <end position="686"/>
    </location>
</feature>
<evidence type="ECO:0000313" key="9">
    <source>
        <dbReference type="EMBL" id="CAK9858305.1"/>
    </source>
</evidence>